<dbReference type="SUPFAM" id="SSF46894">
    <property type="entry name" value="C-terminal effector domain of the bipartite response regulators"/>
    <property type="match status" value="1"/>
</dbReference>
<dbReference type="PANTHER" id="PTHR44688:SF16">
    <property type="entry name" value="DNA-BINDING TRANSCRIPTIONAL ACTIVATOR DEVR_DOSR"/>
    <property type="match status" value="1"/>
</dbReference>
<comment type="caution">
    <text evidence="5">The sequence shown here is derived from an EMBL/GenBank/DDBJ whole genome shotgun (WGS) entry which is preliminary data.</text>
</comment>
<evidence type="ECO:0000256" key="2">
    <source>
        <dbReference type="ARBA" id="ARBA00023125"/>
    </source>
</evidence>
<dbReference type="CDD" id="cd06170">
    <property type="entry name" value="LuxR_C_like"/>
    <property type="match status" value="1"/>
</dbReference>
<evidence type="ECO:0000313" key="5">
    <source>
        <dbReference type="EMBL" id="MCZ8515634.1"/>
    </source>
</evidence>
<dbReference type="RefSeq" id="WP_269884158.1">
    <property type="nucleotide sequence ID" value="NZ_JAQAGZ010000018.1"/>
</dbReference>
<dbReference type="Proteomes" id="UP001527882">
    <property type="component" value="Unassembled WGS sequence"/>
</dbReference>
<dbReference type="EMBL" id="JAQAGZ010000018">
    <property type="protein sequence ID" value="MCZ8515634.1"/>
    <property type="molecule type" value="Genomic_DNA"/>
</dbReference>
<evidence type="ECO:0000256" key="3">
    <source>
        <dbReference type="ARBA" id="ARBA00023163"/>
    </source>
</evidence>
<keyword evidence="2" id="KW-0238">DNA-binding</keyword>
<dbReference type="SMART" id="SM00421">
    <property type="entry name" value="HTH_LUXR"/>
    <property type="match status" value="1"/>
</dbReference>
<organism evidence="5 6">
    <name type="scientific">Paenibacillus gyeongsangnamensis</name>
    <dbReference type="NCBI Taxonomy" id="3388067"/>
    <lineage>
        <taxon>Bacteria</taxon>
        <taxon>Bacillati</taxon>
        <taxon>Bacillota</taxon>
        <taxon>Bacilli</taxon>
        <taxon>Bacillales</taxon>
        <taxon>Paenibacillaceae</taxon>
        <taxon>Paenibacillus</taxon>
    </lineage>
</organism>
<dbReference type="PANTHER" id="PTHR44688">
    <property type="entry name" value="DNA-BINDING TRANSCRIPTIONAL ACTIVATOR DEVR_DOSR"/>
    <property type="match status" value="1"/>
</dbReference>
<dbReference type="InterPro" id="IPR016032">
    <property type="entry name" value="Sig_transdc_resp-reg_C-effctor"/>
</dbReference>
<keyword evidence="1" id="KW-0805">Transcription regulation</keyword>
<sequence>MKFPEGPGKGAGKDPGQVVKVAAGLSNKEIAGRLTVTSETVKVHGRNIFTKMNVNLRVTAVIEAKKRNLLP</sequence>
<dbReference type="PROSITE" id="PS50043">
    <property type="entry name" value="HTH_LUXR_2"/>
    <property type="match status" value="1"/>
</dbReference>
<dbReference type="Gene3D" id="1.10.10.10">
    <property type="entry name" value="Winged helix-like DNA-binding domain superfamily/Winged helix DNA-binding domain"/>
    <property type="match status" value="1"/>
</dbReference>
<dbReference type="Pfam" id="PF00196">
    <property type="entry name" value="GerE"/>
    <property type="match status" value="1"/>
</dbReference>
<name>A0ABT4QFH8_9BACL</name>
<proteinExistence type="predicted"/>
<keyword evidence="3" id="KW-0804">Transcription</keyword>
<protein>
    <submittedName>
        <fullName evidence="5">LuxR C-terminal-related transcriptional regulator</fullName>
    </submittedName>
</protein>
<evidence type="ECO:0000259" key="4">
    <source>
        <dbReference type="PROSITE" id="PS50043"/>
    </source>
</evidence>
<dbReference type="PRINTS" id="PR00038">
    <property type="entry name" value="HTHLUXR"/>
</dbReference>
<evidence type="ECO:0000256" key="1">
    <source>
        <dbReference type="ARBA" id="ARBA00023015"/>
    </source>
</evidence>
<accession>A0ABT4QFH8</accession>
<dbReference type="PROSITE" id="PS00622">
    <property type="entry name" value="HTH_LUXR_1"/>
    <property type="match status" value="1"/>
</dbReference>
<evidence type="ECO:0000313" key="6">
    <source>
        <dbReference type="Proteomes" id="UP001527882"/>
    </source>
</evidence>
<dbReference type="InterPro" id="IPR000792">
    <property type="entry name" value="Tscrpt_reg_LuxR_C"/>
</dbReference>
<dbReference type="InterPro" id="IPR036388">
    <property type="entry name" value="WH-like_DNA-bd_sf"/>
</dbReference>
<keyword evidence="6" id="KW-1185">Reference proteome</keyword>
<feature type="domain" description="HTH luxR-type" evidence="4">
    <location>
        <begin position="1"/>
        <end position="68"/>
    </location>
</feature>
<reference evidence="5 6" key="1">
    <citation type="submission" date="2022-12" db="EMBL/GenBank/DDBJ databases">
        <title>Draft genome sequence of Paenibacillus sp. dW9.</title>
        <authorList>
            <person name="Choi E.-W."/>
            <person name="Kim D.-U."/>
        </authorList>
    </citation>
    <scope>NUCLEOTIDE SEQUENCE [LARGE SCALE GENOMIC DNA]</scope>
    <source>
        <strain evidence="6">dW9</strain>
    </source>
</reference>
<gene>
    <name evidence="5" type="ORF">O9H85_25135</name>
</gene>